<evidence type="ECO:0000313" key="4">
    <source>
        <dbReference type="Proteomes" id="UP000799439"/>
    </source>
</evidence>
<dbReference type="PROSITE" id="PS51782">
    <property type="entry name" value="LYSM"/>
    <property type="match status" value="1"/>
</dbReference>
<feature type="region of interest" description="Disordered" evidence="1">
    <location>
        <begin position="93"/>
        <end position="114"/>
    </location>
</feature>
<sequence length="276" mass="31013">MTADACCICSALLDTYDAKTEKPIIPDRHLACCARIICTRCINQNPRYRTYCPYCQISTEKSALPQGLRDPPAYDAGSSSTIKFKEKDHDYQADGVDNPPAYSEHTEVQPLDEKSFQDEPAPDVLHFLTPDDTLQSLSLAYGVPLNALRKTNNVYSDHLIRGRKTILIPGEFYKGGISLSPQPLDSEEEELRKNKIRRFMVATKSPEYDVAVLYLEQSDYELESAIQAYRDDEQWEKAHPLESIPKKSKTAKSIGMRRFVGKGSSRTTSNTAGAHQ</sequence>
<proteinExistence type="predicted"/>
<dbReference type="PANTHER" id="PTHR20932">
    <property type="entry name" value="LYSM AND PUTATIVE PEPTIDOGLYCAN-BINDING DOMAIN-CONTAINING PROTEIN"/>
    <property type="match status" value="1"/>
</dbReference>
<dbReference type="InterPro" id="IPR045030">
    <property type="entry name" value="LYSM1-4"/>
</dbReference>
<organism evidence="3 4">
    <name type="scientific">Myriangium duriaei CBS 260.36</name>
    <dbReference type="NCBI Taxonomy" id="1168546"/>
    <lineage>
        <taxon>Eukaryota</taxon>
        <taxon>Fungi</taxon>
        <taxon>Dikarya</taxon>
        <taxon>Ascomycota</taxon>
        <taxon>Pezizomycotina</taxon>
        <taxon>Dothideomycetes</taxon>
        <taxon>Dothideomycetidae</taxon>
        <taxon>Myriangiales</taxon>
        <taxon>Myriangiaceae</taxon>
        <taxon>Myriangium</taxon>
    </lineage>
</organism>
<feature type="compositionally biased region" description="Basic and acidic residues" evidence="1">
    <location>
        <begin position="104"/>
        <end position="114"/>
    </location>
</feature>
<evidence type="ECO:0000313" key="3">
    <source>
        <dbReference type="EMBL" id="KAF2150834.1"/>
    </source>
</evidence>
<dbReference type="Gene3D" id="1.10.8.10">
    <property type="entry name" value="DNA helicase RuvA subunit, C-terminal domain"/>
    <property type="match status" value="1"/>
</dbReference>
<evidence type="ECO:0000256" key="1">
    <source>
        <dbReference type="SAM" id="MobiDB-lite"/>
    </source>
</evidence>
<feature type="compositionally biased region" description="Polar residues" evidence="1">
    <location>
        <begin position="264"/>
        <end position="276"/>
    </location>
</feature>
<dbReference type="Proteomes" id="UP000799439">
    <property type="component" value="Unassembled WGS sequence"/>
</dbReference>
<dbReference type="PANTHER" id="PTHR20932:SF31">
    <property type="entry name" value="RING-TYPE DOMAIN-CONTAINING PROTEIN"/>
    <property type="match status" value="1"/>
</dbReference>
<accession>A0A9P4IXT5</accession>
<dbReference type="AlphaFoldDB" id="A0A9P4IXT5"/>
<dbReference type="InterPro" id="IPR018392">
    <property type="entry name" value="LysM"/>
</dbReference>
<dbReference type="Gene3D" id="3.10.350.10">
    <property type="entry name" value="LysM domain"/>
    <property type="match status" value="1"/>
</dbReference>
<dbReference type="EMBL" id="ML996089">
    <property type="protein sequence ID" value="KAF2150834.1"/>
    <property type="molecule type" value="Genomic_DNA"/>
</dbReference>
<dbReference type="Pfam" id="PF01476">
    <property type="entry name" value="LysM"/>
    <property type="match status" value="1"/>
</dbReference>
<feature type="domain" description="LysM" evidence="2">
    <location>
        <begin position="124"/>
        <end position="168"/>
    </location>
</feature>
<feature type="region of interest" description="Disordered" evidence="1">
    <location>
        <begin position="243"/>
        <end position="276"/>
    </location>
</feature>
<dbReference type="SUPFAM" id="SSF54106">
    <property type="entry name" value="LysM domain"/>
    <property type="match status" value="1"/>
</dbReference>
<keyword evidence="4" id="KW-1185">Reference proteome</keyword>
<dbReference type="Pfam" id="PF14555">
    <property type="entry name" value="UBA_4"/>
    <property type="match status" value="1"/>
</dbReference>
<dbReference type="OrthoDB" id="2107166at2759"/>
<protein>
    <recommendedName>
        <fullName evidence="2">LysM domain-containing protein</fullName>
    </recommendedName>
</protein>
<reference evidence="3" key="1">
    <citation type="journal article" date="2020" name="Stud. Mycol.">
        <title>101 Dothideomycetes genomes: a test case for predicting lifestyles and emergence of pathogens.</title>
        <authorList>
            <person name="Haridas S."/>
            <person name="Albert R."/>
            <person name="Binder M."/>
            <person name="Bloem J."/>
            <person name="Labutti K."/>
            <person name="Salamov A."/>
            <person name="Andreopoulos B."/>
            <person name="Baker S."/>
            <person name="Barry K."/>
            <person name="Bills G."/>
            <person name="Bluhm B."/>
            <person name="Cannon C."/>
            <person name="Castanera R."/>
            <person name="Culley D."/>
            <person name="Daum C."/>
            <person name="Ezra D."/>
            <person name="Gonzalez J."/>
            <person name="Henrissat B."/>
            <person name="Kuo A."/>
            <person name="Liang C."/>
            <person name="Lipzen A."/>
            <person name="Lutzoni F."/>
            <person name="Magnuson J."/>
            <person name="Mondo S."/>
            <person name="Nolan M."/>
            <person name="Ohm R."/>
            <person name="Pangilinan J."/>
            <person name="Park H.-J."/>
            <person name="Ramirez L."/>
            <person name="Alfaro M."/>
            <person name="Sun H."/>
            <person name="Tritt A."/>
            <person name="Yoshinaga Y."/>
            <person name="Zwiers L.-H."/>
            <person name="Turgeon B."/>
            <person name="Goodwin S."/>
            <person name="Spatafora J."/>
            <person name="Crous P."/>
            <person name="Grigoriev I."/>
        </authorList>
    </citation>
    <scope>NUCLEOTIDE SEQUENCE</scope>
    <source>
        <strain evidence="3">CBS 260.36</strain>
    </source>
</reference>
<dbReference type="CDD" id="cd00118">
    <property type="entry name" value="LysM"/>
    <property type="match status" value="1"/>
</dbReference>
<dbReference type="InterPro" id="IPR036779">
    <property type="entry name" value="LysM_dom_sf"/>
</dbReference>
<name>A0A9P4IXT5_9PEZI</name>
<gene>
    <name evidence="3" type="ORF">K461DRAFT_323194</name>
</gene>
<evidence type="ECO:0000259" key="2">
    <source>
        <dbReference type="PROSITE" id="PS51782"/>
    </source>
</evidence>
<comment type="caution">
    <text evidence="3">The sequence shown here is derived from an EMBL/GenBank/DDBJ whole genome shotgun (WGS) entry which is preliminary data.</text>
</comment>